<dbReference type="EMBL" id="CM041546">
    <property type="protein sequence ID" value="KAI3361027.1"/>
    <property type="molecule type" value="Genomic_DNA"/>
</dbReference>
<evidence type="ECO:0000313" key="1">
    <source>
        <dbReference type="EMBL" id="KAI3361027.1"/>
    </source>
</evidence>
<evidence type="ECO:0000313" key="2">
    <source>
        <dbReference type="Proteomes" id="UP000831701"/>
    </source>
</evidence>
<sequence>MCNVLQAIQTEGFHSTMKICSSDMKRSTFIILMFNSLCVFSQIPHEIVCVLGCFVNGTTEVQFEFDAEEIVYMDFERNDIVYTVPRFIDPNPSQVLEGLTVLSDALENSKLCLAFTAIAAAEEKNPPEEKDPPEVILYPAEEVQLEVENSLTCFLNHFYPPDIKVSWTKNGRPLSEVVSLSRYYPNKDQTFHQFSTLTFTPKEGDIYSCTVEHSALEKPKTRIWGDYSLYGHALLYCKISSHDGHDAVYLEQYYFNKVLWGQYNIEPSVSLKSIEAVDSRHPAMLLCSAYNFYPKQIRVTWLRNGKTVTSDVTSTDELSNGNWLYQFHSYLEYTPIPGEKISCMVEHASLMEPKLYDWETEPDGGMKKIAVGVAGLLLGLIFSVAGMIYYKKKSSVPHEIVYIVGCFENGTTEVQFELDSEEIVYMDFERHEMVYTVPRFLVDNPSEIFDDMHIYKNAMKGKVACSAVLAYWTEVEKNPPEEKDPPEVVLYPAEEVQLEVENSLTCFLNHFYPPDIKVSWTKNGRPLSEVVSLSRYYPNKDQTFHQFSTLTFTPKEGDIYSCTVEHSALEKPKTRIWEVDLSRHPSLGPDIFCGVGLTLGLLGVAAGTFLMAKGRALFGYAMCKCQFTSPDDVLYLEQIYFNKVLLMQYNGTSDKFIGYTEKTEEIAADLNKNPAFLKQEKINKEICKTHTVWAFDLLKKTVEPSVSLKSIEAVDSRHPAMLLCSAYNFYPQQIRVTWLRNGKTVTSDVTSTDELSSGNWLYQFHSYLEYTPIPGEKISCMVEHASLTEPKLYDWVTPLSVCSMGLSLSLWLYSKPENSPTSSPSVFAELAVPTSSRLEVTLNSSPVPSGDSRSHWSSVHRSPHFLLSTCRQEVTRSPVERSSDGVRAEMGVKSGLHVWEVLWSPEHRGSHAVLGVSKQNCPLQASEYNVLVGGDSQSWGWELKTNQLWHAGQSLGLYPGKKKMNSFGTQSSPHTKVAETPLPIPERVLLVLDADAGTLGFIVDDSFLGVAFNKLPHAVELFPAVSSVRGGASIRLRYLNGATREFLHITALFRSARVMAALESLRGGIGSVFGLSGVNGDEEEEEDSPAVLLSVVAQHGQVGLSFYDSKDSSIHYMIDTPDDYELHLLARGSNPDYKPEVVTYPYVDFGLEVAKQRLLSAHLPFLPASISDREKMAYLSSCISFDSPLMLRAVGALLKCLDRRRVGVELEDNTVGVPILQFHAYTLVLQIFKSELHPSVYKLHSGEKEGLSLYGILNRCRCKFGSKLLRQWFLRPTQDLIVLHRRQEVIRFFTSPSNSNVLSTLQSLLRNISNIPTLLRRMSLSRTKVTDWQRLYKTVYSAVCIRDTVRHLPQSIQLFRDISDGLSDDLHHIASLIIRVVDFENSIAENHFTIKPNVDPAIDDKKRKMMGLSDFLTDVARQELEHLDVRIPSCCVIYIPLIGFLLSVPRLPSMVEKEDFEIEGLDFMFLSEDRLHYRSQRTKELDDLLGDLHCDIRGILPYMETAVMTQLQNTVLERSASLYKVLDLTAELDCLMAMSSASQEYNYTSPKLASHRKITVTQGRHPLLELCSPVFVANSFESSESQGRVKIITGPNSSGKSIYLKQVGLIVFMALIGSDVPAKEAEIGLVDGIFTRMQSRESVSVGLSTFMIDLNQMAQALNCSTGNSLVLIDEFGKGTNTVDGLSLLAASISHWLRKPPGDVPHVLLATNFHSLLQLGLLPSSGLLSLLTLETAVDVDELVFLYQLKEGICQSSYAANIATLAGLPTSLVHRGVEVSDLYRTGRPIKRVEQASSDEQAN</sequence>
<protein>
    <submittedName>
        <fullName evidence="1">Uncharacterized protein</fullName>
    </submittedName>
</protein>
<comment type="caution">
    <text evidence="1">The sequence shown here is derived from an EMBL/GenBank/DDBJ whole genome shotgun (WGS) entry which is preliminary data.</text>
</comment>
<feature type="non-terminal residue" evidence="1">
    <location>
        <position position="1800"/>
    </location>
</feature>
<dbReference type="Proteomes" id="UP000831701">
    <property type="component" value="Chromosome 16"/>
</dbReference>
<name>A0ACB8W1F2_9TELE</name>
<gene>
    <name evidence="1" type="ORF">L3Q82_013227</name>
</gene>
<reference evidence="1" key="1">
    <citation type="submission" date="2022-04" db="EMBL/GenBank/DDBJ databases">
        <title>Jade perch genome.</title>
        <authorList>
            <person name="Chao B."/>
        </authorList>
    </citation>
    <scope>NUCLEOTIDE SEQUENCE</scope>
    <source>
        <strain evidence="1">CB-2022</strain>
    </source>
</reference>
<proteinExistence type="predicted"/>
<accession>A0ACB8W1F2</accession>
<keyword evidence="2" id="KW-1185">Reference proteome</keyword>
<organism evidence="1 2">
    <name type="scientific">Scortum barcoo</name>
    <name type="common">barcoo grunter</name>
    <dbReference type="NCBI Taxonomy" id="214431"/>
    <lineage>
        <taxon>Eukaryota</taxon>
        <taxon>Metazoa</taxon>
        <taxon>Chordata</taxon>
        <taxon>Craniata</taxon>
        <taxon>Vertebrata</taxon>
        <taxon>Euteleostomi</taxon>
        <taxon>Actinopterygii</taxon>
        <taxon>Neopterygii</taxon>
        <taxon>Teleostei</taxon>
        <taxon>Neoteleostei</taxon>
        <taxon>Acanthomorphata</taxon>
        <taxon>Eupercaria</taxon>
        <taxon>Centrarchiformes</taxon>
        <taxon>Terapontoidei</taxon>
        <taxon>Terapontidae</taxon>
        <taxon>Scortum</taxon>
    </lineage>
</organism>